<dbReference type="Proteomes" id="UP000298781">
    <property type="component" value="Chromosome"/>
</dbReference>
<comment type="similarity">
    <text evidence="1">Belongs to the ClpA/ClpB family.</text>
</comment>
<evidence type="ECO:0000256" key="1">
    <source>
        <dbReference type="ARBA" id="ARBA00008675"/>
    </source>
</evidence>
<dbReference type="RefSeq" id="WP_136963657.1">
    <property type="nucleotide sequence ID" value="NZ_CP039690.1"/>
</dbReference>
<gene>
    <name evidence="3" type="ORF">E8M01_30835</name>
</gene>
<protein>
    <submittedName>
        <fullName evidence="3">Peptidase</fullName>
    </submittedName>
</protein>
<organism evidence="3 4">
    <name type="scientific">Phreatobacter stygius</name>
    <dbReference type="NCBI Taxonomy" id="1940610"/>
    <lineage>
        <taxon>Bacteria</taxon>
        <taxon>Pseudomonadati</taxon>
        <taxon>Pseudomonadota</taxon>
        <taxon>Alphaproteobacteria</taxon>
        <taxon>Hyphomicrobiales</taxon>
        <taxon>Phreatobacteraceae</taxon>
        <taxon>Phreatobacter</taxon>
    </lineage>
</organism>
<dbReference type="OrthoDB" id="8421832at2"/>
<keyword evidence="4" id="KW-1185">Reference proteome</keyword>
<feature type="domain" description="Clp R" evidence="2">
    <location>
        <begin position="14"/>
        <end position="74"/>
    </location>
</feature>
<dbReference type="Gene3D" id="1.10.1780.10">
    <property type="entry name" value="Clp, N-terminal domain"/>
    <property type="match status" value="1"/>
</dbReference>
<dbReference type="InterPro" id="IPR036628">
    <property type="entry name" value="Clp_N_dom_sf"/>
</dbReference>
<sequence length="160" mass="17048">MLAAIKSRLEAAKTLRQVLEAAERYALEDQQREPAAEHFLLAAIDLPDGTARHVFADVGADAGHFREAVVAQQVAALRSAGLTGTAAAPEPLRRRDGLYRASASGIEVMKTLAAHRSRHQPLRGAHVVAAVASLDHGVAAWALRSMGIDLAALREAASRY</sequence>
<dbReference type="SUPFAM" id="SSF81923">
    <property type="entry name" value="Double Clp-N motif"/>
    <property type="match status" value="1"/>
</dbReference>
<dbReference type="KEGG" id="pstg:E8M01_30835"/>
<reference evidence="3 4" key="1">
    <citation type="submission" date="2019-04" db="EMBL/GenBank/DDBJ databases">
        <title>Phreatobacter aquaticus sp. nov.</title>
        <authorList>
            <person name="Choi A."/>
        </authorList>
    </citation>
    <scope>NUCLEOTIDE SEQUENCE [LARGE SCALE GENOMIC DNA]</scope>
    <source>
        <strain evidence="3 4">KCTC 52518</strain>
    </source>
</reference>
<accession>A0A4D7BE47</accession>
<evidence type="ECO:0000259" key="2">
    <source>
        <dbReference type="Pfam" id="PF02861"/>
    </source>
</evidence>
<dbReference type="AlphaFoldDB" id="A0A4D7BE47"/>
<evidence type="ECO:0000313" key="3">
    <source>
        <dbReference type="EMBL" id="QCI68238.1"/>
    </source>
</evidence>
<dbReference type="EMBL" id="CP039690">
    <property type="protein sequence ID" value="QCI68238.1"/>
    <property type="molecule type" value="Genomic_DNA"/>
</dbReference>
<proteinExistence type="inferred from homology"/>
<dbReference type="Pfam" id="PF02861">
    <property type="entry name" value="Clp_N"/>
    <property type="match status" value="1"/>
</dbReference>
<name>A0A4D7BE47_9HYPH</name>
<evidence type="ECO:0000313" key="4">
    <source>
        <dbReference type="Proteomes" id="UP000298781"/>
    </source>
</evidence>
<dbReference type="InterPro" id="IPR004176">
    <property type="entry name" value="Clp_R_N"/>
</dbReference>